<keyword evidence="2" id="KW-1185">Reference proteome</keyword>
<dbReference type="Proteomes" id="UP001374584">
    <property type="component" value="Unassembled WGS sequence"/>
</dbReference>
<sequence>MLPSSKQTASLLYVRLSKGQLPISIRLGNDSNPGQPCIVRVCRFDGKPPSGNDSSLGQYSIVSSFKFDGKPPSGNDLSLGQYPIVSTSRFDGKPLSWND</sequence>
<name>A0AAN9QQE0_PHACN</name>
<protein>
    <submittedName>
        <fullName evidence="1">Uncharacterized protein</fullName>
    </submittedName>
</protein>
<proteinExistence type="predicted"/>
<evidence type="ECO:0000313" key="2">
    <source>
        <dbReference type="Proteomes" id="UP001374584"/>
    </source>
</evidence>
<reference evidence="1 2" key="1">
    <citation type="submission" date="2024-01" db="EMBL/GenBank/DDBJ databases">
        <title>The genomes of 5 underutilized Papilionoideae crops provide insights into root nodulation and disease resistanc.</title>
        <authorList>
            <person name="Jiang F."/>
        </authorList>
    </citation>
    <scope>NUCLEOTIDE SEQUENCE [LARGE SCALE GENOMIC DNA]</scope>
    <source>
        <strain evidence="1">JINMINGXINNONG_FW02</strain>
        <tissue evidence="1">Leaves</tissue>
    </source>
</reference>
<organism evidence="1 2">
    <name type="scientific">Phaseolus coccineus</name>
    <name type="common">Scarlet runner bean</name>
    <name type="synonym">Phaseolus multiflorus</name>
    <dbReference type="NCBI Taxonomy" id="3886"/>
    <lineage>
        <taxon>Eukaryota</taxon>
        <taxon>Viridiplantae</taxon>
        <taxon>Streptophyta</taxon>
        <taxon>Embryophyta</taxon>
        <taxon>Tracheophyta</taxon>
        <taxon>Spermatophyta</taxon>
        <taxon>Magnoliopsida</taxon>
        <taxon>eudicotyledons</taxon>
        <taxon>Gunneridae</taxon>
        <taxon>Pentapetalae</taxon>
        <taxon>rosids</taxon>
        <taxon>fabids</taxon>
        <taxon>Fabales</taxon>
        <taxon>Fabaceae</taxon>
        <taxon>Papilionoideae</taxon>
        <taxon>50 kb inversion clade</taxon>
        <taxon>NPAAA clade</taxon>
        <taxon>indigoferoid/millettioid clade</taxon>
        <taxon>Phaseoleae</taxon>
        <taxon>Phaseolus</taxon>
    </lineage>
</organism>
<gene>
    <name evidence="1" type="ORF">VNO80_25757</name>
</gene>
<dbReference type="EMBL" id="JAYMYR010000009">
    <property type="protein sequence ID" value="KAK7342801.1"/>
    <property type="molecule type" value="Genomic_DNA"/>
</dbReference>
<dbReference type="AlphaFoldDB" id="A0AAN9QQE0"/>
<comment type="caution">
    <text evidence="1">The sequence shown here is derived from an EMBL/GenBank/DDBJ whole genome shotgun (WGS) entry which is preliminary data.</text>
</comment>
<evidence type="ECO:0000313" key="1">
    <source>
        <dbReference type="EMBL" id="KAK7342801.1"/>
    </source>
</evidence>
<accession>A0AAN9QQE0</accession>